<dbReference type="Pfam" id="PF13302">
    <property type="entry name" value="Acetyltransf_3"/>
    <property type="match status" value="1"/>
</dbReference>
<dbReference type="InterPro" id="IPR016181">
    <property type="entry name" value="Acyl_CoA_acyltransferase"/>
</dbReference>
<dbReference type="PANTHER" id="PTHR43441">
    <property type="entry name" value="RIBOSOMAL-PROTEIN-SERINE ACETYLTRANSFERASE"/>
    <property type="match status" value="1"/>
</dbReference>
<dbReference type="RefSeq" id="WP_188716026.1">
    <property type="nucleotide sequence ID" value="NZ_BAABBD010000001.1"/>
</dbReference>
<dbReference type="Gene3D" id="3.40.630.30">
    <property type="match status" value="1"/>
</dbReference>
<gene>
    <name evidence="2" type="ORF">GCM10010968_06720</name>
</gene>
<evidence type="ECO:0000259" key="1">
    <source>
        <dbReference type="PROSITE" id="PS51186"/>
    </source>
</evidence>
<name>A0ABQ2KES1_9MICO</name>
<protein>
    <recommendedName>
        <fullName evidence="1">N-acetyltransferase domain-containing protein</fullName>
    </recommendedName>
</protein>
<dbReference type="SUPFAM" id="SSF55729">
    <property type="entry name" value="Acyl-CoA N-acyltransferases (Nat)"/>
    <property type="match status" value="1"/>
</dbReference>
<dbReference type="Proteomes" id="UP000626982">
    <property type="component" value="Unassembled WGS sequence"/>
</dbReference>
<evidence type="ECO:0000313" key="2">
    <source>
        <dbReference type="EMBL" id="GGN79608.1"/>
    </source>
</evidence>
<accession>A0ABQ2KES1</accession>
<dbReference type="InterPro" id="IPR051908">
    <property type="entry name" value="Ribosomal_N-acetyltransferase"/>
</dbReference>
<dbReference type="InterPro" id="IPR000182">
    <property type="entry name" value="GNAT_dom"/>
</dbReference>
<organism evidence="2 3">
    <name type="scientific">Agrococcus terreus</name>
    <dbReference type="NCBI Taxonomy" id="574649"/>
    <lineage>
        <taxon>Bacteria</taxon>
        <taxon>Bacillati</taxon>
        <taxon>Actinomycetota</taxon>
        <taxon>Actinomycetes</taxon>
        <taxon>Micrococcales</taxon>
        <taxon>Microbacteriaceae</taxon>
        <taxon>Agrococcus</taxon>
    </lineage>
</organism>
<dbReference type="PROSITE" id="PS51186">
    <property type="entry name" value="GNAT"/>
    <property type="match status" value="1"/>
</dbReference>
<reference evidence="3" key="1">
    <citation type="journal article" date="2019" name="Int. J. Syst. Evol. Microbiol.">
        <title>The Global Catalogue of Microorganisms (GCM) 10K type strain sequencing project: providing services to taxonomists for standard genome sequencing and annotation.</title>
        <authorList>
            <consortium name="The Broad Institute Genomics Platform"/>
            <consortium name="The Broad Institute Genome Sequencing Center for Infectious Disease"/>
            <person name="Wu L."/>
            <person name="Ma J."/>
        </authorList>
    </citation>
    <scope>NUCLEOTIDE SEQUENCE [LARGE SCALE GENOMIC DNA]</scope>
    <source>
        <strain evidence="3">CGMCC 1.6960</strain>
    </source>
</reference>
<feature type="domain" description="N-acetyltransferase" evidence="1">
    <location>
        <begin position="2"/>
        <end position="161"/>
    </location>
</feature>
<dbReference type="EMBL" id="BMLM01000001">
    <property type="protein sequence ID" value="GGN79608.1"/>
    <property type="molecule type" value="Genomic_DNA"/>
</dbReference>
<proteinExistence type="predicted"/>
<evidence type="ECO:0000313" key="3">
    <source>
        <dbReference type="Proteomes" id="UP000626982"/>
    </source>
</evidence>
<dbReference type="PANTHER" id="PTHR43441:SF10">
    <property type="entry name" value="ACETYLTRANSFERASE"/>
    <property type="match status" value="1"/>
</dbReference>
<sequence length="175" mass="18871">MRRLRPWPPIQDAPAVLAAFLASDDLHRQAPPIRDLAEARAHLEAIVDEGWAIDDGTPDDPRAVGCVLASERDARHGTAWLSYWLAPAARGHGLASAGLDAASRLLLAGGLHRLELGARANNPASIAVAERAGYVREGVERERLRYGDERFDVVRLARLATDPAPASDPLPVEEA</sequence>
<keyword evidence="3" id="KW-1185">Reference proteome</keyword>
<comment type="caution">
    <text evidence="2">The sequence shown here is derived from an EMBL/GenBank/DDBJ whole genome shotgun (WGS) entry which is preliminary data.</text>
</comment>
<dbReference type="CDD" id="cd04301">
    <property type="entry name" value="NAT_SF"/>
    <property type="match status" value="1"/>
</dbReference>